<evidence type="ECO:0000313" key="3">
    <source>
        <dbReference type="EMBL" id="MEX0381145.1"/>
    </source>
</evidence>
<dbReference type="InterPro" id="IPR000551">
    <property type="entry name" value="MerR-type_HTH_dom"/>
</dbReference>
<dbReference type="Pfam" id="PF13411">
    <property type="entry name" value="MerR_1"/>
    <property type="match status" value="1"/>
</dbReference>
<protein>
    <submittedName>
        <fullName evidence="3">MerR family transcriptional regulator</fullName>
    </submittedName>
</protein>
<reference evidence="3 4" key="1">
    <citation type="submission" date="2024-07" db="EMBL/GenBank/DDBJ databases">
        <authorList>
            <person name="Yun M."/>
        </authorList>
    </citation>
    <scope>NUCLEOTIDE SEQUENCE [LARGE SCALE GENOMIC DNA]</scope>
    <source>
        <strain evidence="3 4">MS01</strain>
    </source>
</reference>
<evidence type="ECO:0000259" key="2">
    <source>
        <dbReference type="PROSITE" id="PS50937"/>
    </source>
</evidence>
<dbReference type="PANTHER" id="PTHR30204">
    <property type="entry name" value="REDOX-CYCLING DRUG-SENSING TRANSCRIPTIONAL ACTIVATOR SOXR"/>
    <property type="match status" value="1"/>
</dbReference>
<dbReference type="SUPFAM" id="SSF46955">
    <property type="entry name" value="Putative DNA-binding domain"/>
    <property type="match status" value="1"/>
</dbReference>
<dbReference type="RefSeq" id="WP_367974717.1">
    <property type="nucleotide sequence ID" value="NZ_JBFPEQ010000001.1"/>
</dbReference>
<dbReference type="Gene3D" id="1.10.1660.10">
    <property type="match status" value="1"/>
</dbReference>
<evidence type="ECO:0000313" key="4">
    <source>
        <dbReference type="Proteomes" id="UP001556617"/>
    </source>
</evidence>
<dbReference type="EMBL" id="JBFPER010000001">
    <property type="protein sequence ID" value="MEX0381145.1"/>
    <property type="molecule type" value="Genomic_DNA"/>
</dbReference>
<dbReference type="PRINTS" id="PR00040">
    <property type="entry name" value="HTHMERR"/>
</dbReference>
<dbReference type="PANTHER" id="PTHR30204:SF83">
    <property type="entry name" value="TRANSCRIPTIONAL REGULATOR, MERR FAMILY"/>
    <property type="match status" value="1"/>
</dbReference>
<gene>
    <name evidence="3" type="ORF">AB3K24_07230</name>
</gene>
<dbReference type="InterPro" id="IPR047057">
    <property type="entry name" value="MerR_fam"/>
</dbReference>
<dbReference type="PROSITE" id="PS50937">
    <property type="entry name" value="HTH_MERR_2"/>
    <property type="match status" value="1"/>
</dbReference>
<proteinExistence type="predicted"/>
<keyword evidence="1" id="KW-0238">DNA-binding</keyword>
<dbReference type="SMART" id="SM00422">
    <property type="entry name" value="HTH_MERR"/>
    <property type="match status" value="1"/>
</dbReference>
<evidence type="ECO:0000256" key="1">
    <source>
        <dbReference type="ARBA" id="ARBA00023125"/>
    </source>
</evidence>
<feature type="domain" description="HTH merR-type" evidence="2">
    <location>
        <begin position="9"/>
        <end position="78"/>
    </location>
</feature>
<dbReference type="Proteomes" id="UP001556617">
    <property type="component" value="Unassembled WGS sequence"/>
</dbReference>
<dbReference type="InterPro" id="IPR009061">
    <property type="entry name" value="DNA-bd_dom_put_sf"/>
</dbReference>
<accession>A0ABV3S6W1</accession>
<sequence length="128" mass="14908">MTKYNHDETFTIGTVAELKSISAYTLRYYDKKGLLPKVFRDKNGIRQFTEEDLQWLDMIKCLKNTGMSLEQLKVFVDATYQGPQTLAARIALLKKQTEKINTHIAQQQSYLKQVNRKIKTLNDEDSLF</sequence>
<keyword evidence="4" id="KW-1185">Reference proteome</keyword>
<dbReference type="CDD" id="cd01109">
    <property type="entry name" value="HTH_YyaN"/>
    <property type="match status" value="1"/>
</dbReference>
<comment type="caution">
    <text evidence="3">The sequence shown here is derived from an EMBL/GenBank/DDBJ whole genome shotgun (WGS) entry which is preliminary data.</text>
</comment>
<organism evidence="3 4">
    <name type="scientific">Leuconostoc aquikimchii</name>
    <dbReference type="NCBI Taxonomy" id="3236804"/>
    <lineage>
        <taxon>Bacteria</taxon>
        <taxon>Bacillati</taxon>
        <taxon>Bacillota</taxon>
        <taxon>Bacilli</taxon>
        <taxon>Lactobacillales</taxon>
        <taxon>Lactobacillaceae</taxon>
        <taxon>Leuconostoc</taxon>
    </lineage>
</organism>
<name>A0ABV3S6W1_9LACO</name>